<keyword evidence="1" id="KW-0472">Membrane</keyword>
<dbReference type="GO" id="GO:0043683">
    <property type="term" value="P:type IV pilus assembly"/>
    <property type="evidence" value="ECO:0007669"/>
    <property type="project" value="InterPro"/>
</dbReference>
<dbReference type="KEGG" id="rhf:EUB48_07680"/>
<feature type="transmembrane region" description="Helical" evidence="1">
    <location>
        <begin position="12"/>
        <end position="32"/>
    </location>
</feature>
<dbReference type="SUPFAM" id="SSF54523">
    <property type="entry name" value="Pili subunits"/>
    <property type="match status" value="1"/>
</dbReference>
<evidence type="ECO:0000256" key="1">
    <source>
        <dbReference type="SAM" id="Phobius"/>
    </source>
</evidence>
<dbReference type="InterPro" id="IPR012902">
    <property type="entry name" value="N_methyl_site"/>
</dbReference>
<accession>A0A515D9V5</accession>
<protein>
    <submittedName>
        <fullName evidence="2">Type IV pilin protein</fullName>
    </submittedName>
</protein>
<sequence length="152" mass="16184">MKKSLNHGFTLIELMIVVAIVAVLAGIAYPSYKDSVLKGRRAEARTALSELMQQQERYMTQNNSYFAFTNVGGIATPVVTPPTTVPFKTFSGDTLAKTAYYLSASACPSSTIAECVMVAAEPVMADPDAGTLQILSTGTKTCTGAKSSVCWK</sequence>
<keyword evidence="1" id="KW-0812">Transmembrane</keyword>
<organism evidence="2 3">
    <name type="scientific">Rhodoferax sediminis</name>
    <dbReference type="NCBI Taxonomy" id="2509614"/>
    <lineage>
        <taxon>Bacteria</taxon>
        <taxon>Pseudomonadati</taxon>
        <taxon>Pseudomonadota</taxon>
        <taxon>Betaproteobacteria</taxon>
        <taxon>Burkholderiales</taxon>
        <taxon>Comamonadaceae</taxon>
        <taxon>Rhodoferax</taxon>
    </lineage>
</organism>
<gene>
    <name evidence="2" type="ORF">EUB48_07680</name>
</gene>
<proteinExistence type="predicted"/>
<dbReference type="Gene3D" id="3.30.700.10">
    <property type="entry name" value="Glycoprotein, Type 4 Pilin"/>
    <property type="match status" value="1"/>
</dbReference>
<dbReference type="InterPro" id="IPR031982">
    <property type="entry name" value="PilE-like"/>
</dbReference>
<dbReference type="Pfam" id="PF16732">
    <property type="entry name" value="ComP_DUS"/>
    <property type="match status" value="1"/>
</dbReference>
<dbReference type="NCBIfam" id="TIGR02532">
    <property type="entry name" value="IV_pilin_GFxxxE"/>
    <property type="match status" value="1"/>
</dbReference>
<dbReference type="PANTHER" id="PTHR30093:SF47">
    <property type="entry name" value="TYPE IV PILUS NON-CORE MINOR PILIN PILE"/>
    <property type="match status" value="1"/>
</dbReference>
<dbReference type="OrthoDB" id="8592370at2"/>
<name>A0A515D9V5_9BURK</name>
<reference evidence="2 3" key="1">
    <citation type="submission" date="2019-01" db="EMBL/GenBank/DDBJ databases">
        <title>Genomic insights into a novel species Rhodoferax sp.</title>
        <authorList>
            <person name="Jin L."/>
        </authorList>
    </citation>
    <scope>NUCLEOTIDE SEQUENCE [LARGE SCALE GENOMIC DNA]</scope>
    <source>
        <strain evidence="2 3">CHu59-6-5</strain>
    </source>
</reference>
<keyword evidence="1" id="KW-1133">Transmembrane helix</keyword>
<dbReference type="AlphaFoldDB" id="A0A515D9V5"/>
<dbReference type="InterPro" id="IPR045584">
    <property type="entry name" value="Pilin-like"/>
</dbReference>
<dbReference type="Pfam" id="PF07963">
    <property type="entry name" value="N_methyl"/>
    <property type="match status" value="1"/>
</dbReference>
<dbReference type="PANTHER" id="PTHR30093">
    <property type="entry name" value="GENERAL SECRETION PATHWAY PROTEIN G"/>
    <property type="match status" value="1"/>
</dbReference>
<dbReference type="PROSITE" id="PS00409">
    <property type="entry name" value="PROKAR_NTER_METHYL"/>
    <property type="match status" value="1"/>
</dbReference>
<evidence type="ECO:0000313" key="2">
    <source>
        <dbReference type="EMBL" id="QDL37179.1"/>
    </source>
</evidence>
<keyword evidence="3" id="KW-1185">Reference proteome</keyword>
<evidence type="ECO:0000313" key="3">
    <source>
        <dbReference type="Proteomes" id="UP000316798"/>
    </source>
</evidence>
<dbReference type="Proteomes" id="UP000316798">
    <property type="component" value="Chromosome"/>
</dbReference>
<dbReference type="EMBL" id="CP035503">
    <property type="protein sequence ID" value="QDL37179.1"/>
    <property type="molecule type" value="Genomic_DNA"/>
</dbReference>
<dbReference type="RefSeq" id="WP_142818347.1">
    <property type="nucleotide sequence ID" value="NZ_CP035503.1"/>
</dbReference>